<gene>
    <name evidence="1" type="ORF">NPIL_429271</name>
</gene>
<accession>A0A8X6UA11</accession>
<keyword evidence="2" id="KW-1185">Reference proteome</keyword>
<proteinExistence type="predicted"/>
<dbReference type="AlphaFoldDB" id="A0A8X6UA11"/>
<protein>
    <submittedName>
        <fullName evidence="1">Uncharacterized protein</fullName>
    </submittedName>
</protein>
<evidence type="ECO:0000313" key="1">
    <source>
        <dbReference type="EMBL" id="GFU08270.1"/>
    </source>
</evidence>
<comment type="caution">
    <text evidence="1">The sequence shown here is derived from an EMBL/GenBank/DDBJ whole genome shotgun (WGS) entry which is preliminary data.</text>
</comment>
<organism evidence="1 2">
    <name type="scientific">Nephila pilipes</name>
    <name type="common">Giant wood spider</name>
    <name type="synonym">Nephila maculata</name>
    <dbReference type="NCBI Taxonomy" id="299642"/>
    <lineage>
        <taxon>Eukaryota</taxon>
        <taxon>Metazoa</taxon>
        <taxon>Ecdysozoa</taxon>
        <taxon>Arthropoda</taxon>
        <taxon>Chelicerata</taxon>
        <taxon>Arachnida</taxon>
        <taxon>Araneae</taxon>
        <taxon>Araneomorphae</taxon>
        <taxon>Entelegynae</taxon>
        <taxon>Araneoidea</taxon>
        <taxon>Nephilidae</taxon>
        <taxon>Nephila</taxon>
    </lineage>
</organism>
<evidence type="ECO:0000313" key="2">
    <source>
        <dbReference type="Proteomes" id="UP000887013"/>
    </source>
</evidence>
<reference evidence="1" key="1">
    <citation type="submission" date="2020-08" db="EMBL/GenBank/DDBJ databases">
        <title>Multicomponent nature underlies the extraordinary mechanical properties of spider dragline silk.</title>
        <authorList>
            <person name="Kono N."/>
            <person name="Nakamura H."/>
            <person name="Mori M."/>
            <person name="Yoshida Y."/>
            <person name="Ohtoshi R."/>
            <person name="Malay A.D."/>
            <person name="Moran D.A.P."/>
            <person name="Tomita M."/>
            <person name="Numata K."/>
            <person name="Arakawa K."/>
        </authorList>
    </citation>
    <scope>NUCLEOTIDE SEQUENCE</scope>
</reference>
<sequence>MSISPPIFCLHITCFVSPDITQSTKIDVALLGGSFGSHRRYYDQRDELSPLDRHFNPPRITVKEMVTICHVFQTIVTICSCSLEDDVAAEVGLICYCFIM</sequence>
<name>A0A8X6UA11_NEPPI</name>
<dbReference type="EMBL" id="BMAW01077818">
    <property type="protein sequence ID" value="GFU08270.1"/>
    <property type="molecule type" value="Genomic_DNA"/>
</dbReference>
<dbReference type="Proteomes" id="UP000887013">
    <property type="component" value="Unassembled WGS sequence"/>
</dbReference>